<organism evidence="7 8">
    <name type="scientific">Bradyrhizobium erythrophlei</name>
    <dbReference type="NCBI Taxonomy" id="1437360"/>
    <lineage>
        <taxon>Bacteria</taxon>
        <taxon>Pseudomonadati</taxon>
        <taxon>Pseudomonadota</taxon>
        <taxon>Alphaproteobacteria</taxon>
        <taxon>Hyphomicrobiales</taxon>
        <taxon>Nitrobacteraceae</taxon>
        <taxon>Bradyrhizobium</taxon>
    </lineage>
</organism>
<dbReference type="PANTHER" id="PTHR30537:SF5">
    <property type="entry name" value="HTH-TYPE TRANSCRIPTIONAL ACTIVATOR TTDR-RELATED"/>
    <property type="match status" value="1"/>
</dbReference>
<comment type="similarity">
    <text evidence="2">Belongs to the LysR transcriptional regulatory family.</text>
</comment>
<protein>
    <submittedName>
        <fullName evidence="7">DNA-binding transcriptional regulator, LysR family</fullName>
    </submittedName>
</protein>
<name>A0A1M5ST67_9BRAD</name>
<dbReference type="Gene3D" id="3.40.190.290">
    <property type="match status" value="1"/>
</dbReference>
<evidence type="ECO:0000256" key="2">
    <source>
        <dbReference type="ARBA" id="ARBA00009437"/>
    </source>
</evidence>
<dbReference type="SUPFAM" id="SSF53850">
    <property type="entry name" value="Periplasmic binding protein-like II"/>
    <property type="match status" value="1"/>
</dbReference>
<dbReference type="EMBL" id="LT670818">
    <property type="protein sequence ID" value="SHH41692.1"/>
    <property type="molecule type" value="Genomic_DNA"/>
</dbReference>
<dbReference type="Pfam" id="PF00126">
    <property type="entry name" value="HTH_1"/>
    <property type="match status" value="1"/>
</dbReference>
<dbReference type="GO" id="GO:0006351">
    <property type="term" value="P:DNA-templated transcription"/>
    <property type="evidence" value="ECO:0007669"/>
    <property type="project" value="TreeGrafter"/>
</dbReference>
<evidence type="ECO:0000313" key="7">
    <source>
        <dbReference type="EMBL" id="SHH41692.1"/>
    </source>
</evidence>
<dbReference type="InterPro" id="IPR036388">
    <property type="entry name" value="WH-like_DNA-bd_sf"/>
</dbReference>
<dbReference type="CDD" id="cd08471">
    <property type="entry name" value="PBP2_CrgA_like_2"/>
    <property type="match status" value="1"/>
</dbReference>
<dbReference type="AlphaFoldDB" id="A0A1M5ST67"/>
<dbReference type="GO" id="GO:0043565">
    <property type="term" value="F:sequence-specific DNA binding"/>
    <property type="evidence" value="ECO:0007669"/>
    <property type="project" value="TreeGrafter"/>
</dbReference>
<comment type="function">
    <text evidence="1">NodD regulates the expression of the nodABCFE genes which encode other nodulation proteins. NodD is also a negative regulator of its own expression. Binds flavonoids as inducers.</text>
</comment>
<dbReference type="InterPro" id="IPR036390">
    <property type="entry name" value="WH_DNA-bd_sf"/>
</dbReference>
<evidence type="ECO:0000313" key="8">
    <source>
        <dbReference type="Proteomes" id="UP000190675"/>
    </source>
</evidence>
<dbReference type="GO" id="GO:0003700">
    <property type="term" value="F:DNA-binding transcription factor activity"/>
    <property type="evidence" value="ECO:0007669"/>
    <property type="project" value="InterPro"/>
</dbReference>
<keyword evidence="5" id="KW-0804">Transcription</keyword>
<gene>
    <name evidence="7" type="ORF">SAMN05444169_7354</name>
</gene>
<feature type="domain" description="HTH lysR-type" evidence="6">
    <location>
        <begin position="1"/>
        <end position="59"/>
    </location>
</feature>
<dbReference type="PROSITE" id="PS50931">
    <property type="entry name" value="HTH_LYSR"/>
    <property type="match status" value="1"/>
</dbReference>
<dbReference type="OrthoDB" id="9786526at2"/>
<keyword evidence="3" id="KW-0805">Transcription regulation</keyword>
<evidence type="ECO:0000256" key="3">
    <source>
        <dbReference type="ARBA" id="ARBA00023015"/>
    </source>
</evidence>
<dbReference type="InterPro" id="IPR005119">
    <property type="entry name" value="LysR_subst-bd"/>
</dbReference>
<dbReference type="Gene3D" id="1.10.10.10">
    <property type="entry name" value="Winged helix-like DNA-binding domain superfamily/Winged helix DNA-binding domain"/>
    <property type="match status" value="1"/>
</dbReference>
<evidence type="ECO:0000256" key="5">
    <source>
        <dbReference type="ARBA" id="ARBA00023163"/>
    </source>
</evidence>
<dbReference type="Proteomes" id="UP000190675">
    <property type="component" value="Chromosome I"/>
</dbReference>
<accession>A0A1M5ST67</accession>
<keyword evidence="4 7" id="KW-0238">DNA-binding</keyword>
<dbReference type="InterPro" id="IPR058163">
    <property type="entry name" value="LysR-type_TF_proteobact-type"/>
</dbReference>
<evidence type="ECO:0000256" key="1">
    <source>
        <dbReference type="ARBA" id="ARBA00003502"/>
    </source>
</evidence>
<dbReference type="PANTHER" id="PTHR30537">
    <property type="entry name" value="HTH-TYPE TRANSCRIPTIONAL REGULATOR"/>
    <property type="match status" value="1"/>
</dbReference>
<dbReference type="InterPro" id="IPR000847">
    <property type="entry name" value="LysR_HTH_N"/>
</dbReference>
<evidence type="ECO:0000256" key="4">
    <source>
        <dbReference type="ARBA" id="ARBA00023125"/>
    </source>
</evidence>
<reference evidence="7 8" key="1">
    <citation type="submission" date="2016-11" db="EMBL/GenBank/DDBJ databases">
        <authorList>
            <person name="Jaros S."/>
            <person name="Januszkiewicz K."/>
            <person name="Wedrychowicz H."/>
        </authorList>
    </citation>
    <scope>NUCLEOTIDE SEQUENCE [LARGE SCALE GENOMIC DNA]</scope>
    <source>
        <strain evidence="7 8">GAS242</strain>
    </source>
</reference>
<dbReference type="SUPFAM" id="SSF46785">
    <property type="entry name" value="Winged helix' DNA-binding domain"/>
    <property type="match status" value="1"/>
</dbReference>
<dbReference type="RefSeq" id="WP_079570472.1">
    <property type="nucleotide sequence ID" value="NZ_LT670818.1"/>
</dbReference>
<evidence type="ECO:0000259" key="6">
    <source>
        <dbReference type="PROSITE" id="PS50931"/>
    </source>
</evidence>
<sequence length="315" mass="35030">MDRFEAMSIVLAVVEAGSLSAAARRQKAPLATVSRKVSELEAHLQTKLFTRSSRMLVPTDAGRSYIAAAKRILADLTEAERAASGEYTTPRGDLVVSAPIAMGRLYLQPIIVEFLAKFPDVDVQLGLQDRPVNFWEEQIDVALRIGELTDSSLIAVKAGEIRRVMCASPDYLKSRGMPRSPDDLTTHECITYPAMHSPSLWRFKRDKTEYAVPVRSRLVVSNTESALDAARAGLGLTVVFSYQVAELIRSGGLIPVLQDFQPPARPVNFVYSPNRFMPVKLRAFLDLAVPRFKARLGSMPKQFELRERPDRTSPK</sequence>
<proteinExistence type="inferred from homology"/>
<dbReference type="Pfam" id="PF03466">
    <property type="entry name" value="LysR_substrate"/>
    <property type="match status" value="1"/>
</dbReference>